<dbReference type="EMBL" id="LQMT02000005">
    <property type="protein sequence ID" value="ONF74385.1"/>
    <property type="molecule type" value="Genomic_DNA"/>
</dbReference>
<evidence type="ECO:0000313" key="7">
    <source>
        <dbReference type="EMBL" id="ONF74385.1"/>
    </source>
</evidence>
<evidence type="ECO:0000259" key="5">
    <source>
        <dbReference type="Pfam" id="PF20695"/>
    </source>
</evidence>
<comment type="similarity">
    <text evidence="1">Belongs to the UbiD family.</text>
</comment>
<dbReference type="GO" id="GO:0005829">
    <property type="term" value="C:cytosol"/>
    <property type="evidence" value="ECO:0007669"/>
    <property type="project" value="TreeGrafter"/>
</dbReference>
<reference evidence="7 8" key="1">
    <citation type="submission" date="2016-12" db="EMBL/GenBank/DDBJ databases">
        <title>Amycolatopsis keratiniphila subsp. keratiniphila genome sequencing and assembly.</title>
        <authorList>
            <person name="Mayilraj S."/>
            <person name="Kaur N."/>
        </authorList>
    </citation>
    <scope>NUCLEOTIDE SEQUENCE [LARGE SCALE GENOMIC DNA]</scope>
    <source>
        <strain evidence="7 8">DSM 44409</strain>
    </source>
</reference>
<gene>
    <name evidence="7" type="ORF">AVR91_0203610</name>
</gene>
<dbReference type="InterPro" id="IPR048304">
    <property type="entry name" value="UbiD_Rift_dom"/>
</dbReference>
<feature type="domain" description="3-octaprenyl-4-hydroxybenzoate carboxy-lyase-like C-terminal" evidence="6">
    <location>
        <begin position="315"/>
        <end position="438"/>
    </location>
</feature>
<proteinExistence type="inferred from homology"/>
<dbReference type="PANTHER" id="PTHR30108">
    <property type="entry name" value="3-OCTAPRENYL-4-HYDROXYBENZOATE CARBOXY-LYASE-RELATED"/>
    <property type="match status" value="1"/>
</dbReference>
<dbReference type="InterPro" id="IPR049383">
    <property type="entry name" value="UbiD-like_N"/>
</dbReference>
<evidence type="ECO:0000313" key="8">
    <source>
        <dbReference type="Proteomes" id="UP000076660"/>
    </source>
</evidence>
<evidence type="ECO:0000256" key="1">
    <source>
        <dbReference type="ARBA" id="ARBA00010021"/>
    </source>
</evidence>
<evidence type="ECO:0000256" key="2">
    <source>
        <dbReference type="ARBA" id="ARBA00072018"/>
    </source>
</evidence>
<dbReference type="NCBIfam" id="TIGR00148">
    <property type="entry name" value="UbiD family decarboxylase"/>
    <property type="match status" value="1"/>
</dbReference>
<dbReference type="InterPro" id="IPR002830">
    <property type="entry name" value="UbiD"/>
</dbReference>
<organism evidence="7 8">
    <name type="scientific">Amycolatopsis keratiniphila subsp. keratiniphila</name>
    <dbReference type="NCBI Taxonomy" id="227715"/>
    <lineage>
        <taxon>Bacteria</taxon>
        <taxon>Bacillati</taxon>
        <taxon>Actinomycetota</taxon>
        <taxon>Actinomycetes</taxon>
        <taxon>Pseudonocardiales</taxon>
        <taxon>Pseudonocardiaceae</taxon>
        <taxon>Amycolatopsis</taxon>
        <taxon>Amycolatopsis japonica group</taxon>
    </lineage>
</organism>
<dbReference type="GO" id="GO:0006744">
    <property type="term" value="P:ubiquinone biosynthetic process"/>
    <property type="evidence" value="ECO:0007669"/>
    <property type="project" value="TreeGrafter"/>
</dbReference>
<dbReference type="SUPFAM" id="SSF143968">
    <property type="entry name" value="UbiD C-terminal domain-like"/>
    <property type="match status" value="1"/>
</dbReference>
<dbReference type="Pfam" id="PF20696">
    <property type="entry name" value="UbiD_C"/>
    <property type="match status" value="1"/>
</dbReference>
<dbReference type="Pfam" id="PF20695">
    <property type="entry name" value="UbiD_N"/>
    <property type="match status" value="1"/>
</dbReference>
<dbReference type="NCBIfam" id="NF041204">
    <property type="entry name" value="VdcC"/>
    <property type="match status" value="1"/>
</dbReference>
<dbReference type="Proteomes" id="UP000076660">
    <property type="component" value="Unassembled WGS sequence"/>
</dbReference>
<dbReference type="OrthoDB" id="9809841at2"/>
<dbReference type="AlphaFoldDB" id="A0A1W2M2Y1"/>
<dbReference type="Pfam" id="PF01977">
    <property type="entry name" value="UbiD"/>
    <property type="match status" value="1"/>
</dbReference>
<dbReference type="InterPro" id="IPR049381">
    <property type="entry name" value="UbiD-like_C"/>
</dbReference>
<accession>A0A1W2M2Y1</accession>
<evidence type="ECO:0000256" key="3">
    <source>
        <dbReference type="ARBA" id="ARBA00079372"/>
    </source>
</evidence>
<dbReference type="SUPFAM" id="SSF50475">
    <property type="entry name" value="FMN-binding split barrel"/>
    <property type="match status" value="1"/>
</dbReference>
<dbReference type="InterPro" id="IPR053417">
    <property type="entry name" value="PAD_UbiD-like"/>
</dbReference>
<evidence type="ECO:0000259" key="6">
    <source>
        <dbReference type="Pfam" id="PF20696"/>
    </source>
</evidence>
<dbReference type="GO" id="GO:0008694">
    <property type="term" value="F:4-hydroxy-3-polyprenylbenzoate decarboxylase activity"/>
    <property type="evidence" value="ECO:0007669"/>
    <property type="project" value="TreeGrafter"/>
</dbReference>
<evidence type="ECO:0000259" key="4">
    <source>
        <dbReference type="Pfam" id="PF01977"/>
    </source>
</evidence>
<name>A0A1W2M2Y1_9PSEU</name>
<dbReference type="RefSeq" id="WP_063276282.1">
    <property type="nucleotide sequence ID" value="NZ_LQMT02000005.1"/>
</dbReference>
<protein>
    <recommendedName>
        <fullName evidence="2">Phenolic acid decarboxylase</fullName>
    </recommendedName>
    <alternativeName>
        <fullName evidence="3">Phenolic acid decarboxylase subunit C</fullName>
    </alternativeName>
</protein>
<sequence>MAYQDLREFLAVLQDHGQLVTVDEEVSAEPDLGAAAAAVSRLGDGAPGLLFTNVAGFRRPQIAMNLHGSWINHALALGLPPETSVQAQIEHLAKLSDEFPVDVERLDAPPFAANSRSGEDVDLFEVLPLFRLNAGDGGFYIDKAVVVSRDPDDPDHFGKQNVGIYRMEVTGRNRLGLQPNPQHDLALQLRRAEERGEDLPVAIALGNDPVLSLVAAMPIAYDQSEYEMAGALRQKPFPITSAPSTGIDVPWGCEVLLEGAVLGGVRELEGPFGEFTGHYSGSRRMPVIRVDRISFRTDPVFEHLYLGRPWTEIDYMFGPSTSLPILRELRAEYPEVVAVNAMYTHGLLAIISTRQRYGGFGKAVGMRAMTTRHGLGYCKVVIVVDEDIDPFDLPQVMWALSTKLHGAHDVAILPNLPVLPLDPGADPPGISHKVLLDATTPVAPERRGRYHMPVVPAAETDSWIARLTELHHRNGGRSVASDSASKEAL</sequence>
<feature type="domain" description="3-octaprenyl-4-hydroxybenzoate carboxy-lyase-like Rift-related" evidence="4">
    <location>
        <begin position="109"/>
        <end position="309"/>
    </location>
</feature>
<feature type="domain" description="3-octaprenyl-4-hydroxybenzoate carboxy-lyase-like N-terminal" evidence="5">
    <location>
        <begin position="11"/>
        <end position="90"/>
    </location>
</feature>
<dbReference type="Gene3D" id="3.40.1670.10">
    <property type="entry name" value="UbiD C-terminal domain-like"/>
    <property type="match status" value="1"/>
</dbReference>
<comment type="caution">
    <text evidence="7">The sequence shown here is derived from an EMBL/GenBank/DDBJ whole genome shotgun (WGS) entry which is preliminary data.</text>
</comment>
<dbReference type="FunFam" id="3.40.1670.10:FF:000003">
    <property type="entry name" value="Phenolic acid decarboxylase"/>
    <property type="match status" value="1"/>
</dbReference>
<dbReference type="PANTHER" id="PTHR30108:SF17">
    <property type="entry name" value="FERULIC ACID DECARBOXYLASE 1"/>
    <property type="match status" value="1"/>
</dbReference>